<reference evidence="3" key="2">
    <citation type="submission" date="2019-06" db="EMBL/GenBank/DDBJ databases">
        <title>Co-occurence of chitin degradation, pigmentation and bioactivity in marine Pseudoalteromonas.</title>
        <authorList>
            <person name="Sonnenschein E.C."/>
            <person name="Bech P.K."/>
        </authorList>
    </citation>
    <scope>NUCLEOTIDE SEQUENCE [LARGE SCALE GENOMIC DNA]</scope>
    <source>
        <strain evidence="3">S2599</strain>
    </source>
</reference>
<evidence type="ECO:0008006" key="4">
    <source>
        <dbReference type="Google" id="ProtNLM"/>
    </source>
</evidence>
<protein>
    <recommendedName>
        <fullName evidence="4">DUF1444 domain-containing protein</fullName>
    </recommendedName>
</protein>
<feature type="chain" id="PRO_5024462323" description="DUF1444 domain-containing protein" evidence="1">
    <location>
        <begin position="20"/>
        <end position="296"/>
    </location>
</feature>
<organism evidence="2 3">
    <name type="scientific">Pseudoalteromonas rubra</name>
    <dbReference type="NCBI Taxonomy" id="43658"/>
    <lineage>
        <taxon>Bacteria</taxon>
        <taxon>Pseudomonadati</taxon>
        <taxon>Pseudomonadota</taxon>
        <taxon>Gammaproteobacteria</taxon>
        <taxon>Alteromonadales</taxon>
        <taxon>Pseudoalteromonadaceae</taxon>
        <taxon>Pseudoalteromonas</taxon>
    </lineage>
</organism>
<gene>
    <name evidence="2" type="ORF">CWB98_07410</name>
</gene>
<dbReference type="OrthoDB" id="6304170at2"/>
<dbReference type="EMBL" id="PNCJ01000011">
    <property type="protein sequence ID" value="TMP38138.1"/>
    <property type="molecule type" value="Genomic_DNA"/>
</dbReference>
<dbReference type="AlphaFoldDB" id="A0A5S3X2E6"/>
<dbReference type="RefSeq" id="WP_138544260.1">
    <property type="nucleotide sequence ID" value="NZ_PNCJ01000011.1"/>
</dbReference>
<keyword evidence="1" id="KW-0732">Signal</keyword>
<dbReference type="Proteomes" id="UP000306719">
    <property type="component" value="Unassembled WGS sequence"/>
</dbReference>
<proteinExistence type="predicted"/>
<reference evidence="2 3" key="1">
    <citation type="submission" date="2018-01" db="EMBL/GenBank/DDBJ databases">
        <authorList>
            <person name="Paulsen S."/>
            <person name="Gram L.K."/>
        </authorList>
    </citation>
    <scope>NUCLEOTIDE SEQUENCE [LARGE SCALE GENOMIC DNA]</scope>
    <source>
        <strain evidence="2 3">S2599</strain>
    </source>
</reference>
<evidence type="ECO:0000256" key="1">
    <source>
        <dbReference type="SAM" id="SignalP"/>
    </source>
</evidence>
<feature type="signal peptide" evidence="1">
    <location>
        <begin position="1"/>
        <end position="19"/>
    </location>
</feature>
<evidence type="ECO:0000313" key="2">
    <source>
        <dbReference type="EMBL" id="TMP38138.1"/>
    </source>
</evidence>
<dbReference type="InterPro" id="IPR010838">
    <property type="entry name" value="DUF1444"/>
</dbReference>
<accession>A0A5S3X2E6</accession>
<name>A0A5S3X2E6_9GAMM</name>
<evidence type="ECO:0000313" key="3">
    <source>
        <dbReference type="Proteomes" id="UP000306719"/>
    </source>
</evidence>
<dbReference type="Pfam" id="PF07285">
    <property type="entry name" value="DUF1444"/>
    <property type="match status" value="1"/>
</dbReference>
<comment type="caution">
    <text evidence="2">The sequence shown here is derived from an EMBL/GenBank/DDBJ whole genome shotgun (WGS) entry which is preliminary data.</text>
</comment>
<sequence length="296" mass="33761">MNKILIMVVAFFLSASAFSTESLLSERAFTENFIKHIKKNGSKRDYEFESELKIRAKDDKSGEHIIYMGSAYDTYRSGHKTLEQVYTSYSAALNNQLTALKNTEVQTIMPVIKPIDYLEGVKRQLKEAGYEGEALPFFYQQLNEDLIRLFAFDSEDSMRFVSPDDVKRHDIEANISDIAGQNMRRYFESFDTGVQKLDTEGEGDVYVFVADDNYEASVLTVFDHLQSKLNLKGEPIIFVPARNIVIIADITELAAVQKAHMIAVGVYSEYSYTISPHGYVYQEGEWIRITPDLSKE</sequence>